<comment type="catalytic activity">
    <reaction evidence="10 12">
        <text>ATP + H2O = ADP + phosphate + H(+)</text>
        <dbReference type="Rhea" id="RHEA:13065"/>
        <dbReference type="ChEBI" id="CHEBI:15377"/>
        <dbReference type="ChEBI" id="CHEBI:15378"/>
        <dbReference type="ChEBI" id="CHEBI:30616"/>
        <dbReference type="ChEBI" id="CHEBI:43474"/>
        <dbReference type="ChEBI" id="CHEBI:456216"/>
        <dbReference type="EC" id="5.6.2.3"/>
    </reaction>
</comment>
<keyword evidence="4 12" id="KW-0547">Nucleotide-binding</keyword>
<evidence type="ECO:0000256" key="7">
    <source>
        <dbReference type="ARBA" id="ARBA00022840"/>
    </source>
</evidence>
<dbReference type="GO" id="GO:0005524">
    <property type="term" value="F:ATP binding"/>
    <property type="evidence" value="ECO:0007669"/>
    <property type="project" value="UniProtKB-UniRule"/>
</dbReference>
<comment type="similarity">
    <text evidence="1 12">Belongs to the helicase family. DnaB subfamily.</text>
</comment>
<evidence type="ECO:0000313" key="16">
    <source>
        <dbReference type="EMBL" id="KUK46848.1"/>
    </source>
</evidence>
<dbReference type="CDD" id="cd00984">
    <property type="entry name" value="DnaB_C"/>
    <property type="match status" value="1"/>
</dbReference>
<dbReference type="SUPFAM" id="SSF48024">
    <property type="entry name" value="N-terminal domain of DnaB helicase"/>
    <property type="match status" value="1"/>
</dbReference>
<comment type="caution">
    <text evidence="16">The sequence shown here is derived from an EMBL/GenBank/DDBJ whole genome shotgun (WGS) entry which is preliminary data.</text>
</comment>
<dbReference type="InterPro" id="IPR027417">
    <property type="entry name" value="P-loop_NTPase"/>
</dbReference>
<dbReference type="InterPro" id="IPR016136">
    <property type="entry name" value="DNA_helicase_N/primase_C"/>
</dbReference>
<evidence type="ECO:0000256" key="11">
    <source>
        <dbReference type="NCBIfam" id="TIGR00665"/>
    </source>
</evidence>
<dbReference type="PATRIC" id="fig|167964.4.peg.87"/>
<dbReference type="SUPFAM" id="SSF52540">
    <property type="entry name" value="P-loop containing nucleoside triphosphate hydrolases"/>
    <property type="match status" value="1"/>
</dbReference>
<keyword evidence="8 12" id="KW-0238">DNA-binding</keyword>
<evidence type="ECO:0000259" key="15">
    <source>
        <dbReference type="PROSITE" id="PS51199"/>
    </source>
</evidence>
<dbReference type="GO" id="GO:0006269">
    <property type="term" value="P:DNA replication, synthesis of primer"/>
    <property type="evidence" value="ECO:0007669"/>
    <property type="project" value="UniProtKB-UniRule"/>
</dbReference>
<protein>
    <recommendedName>
        <fullName evidence="11 12">Replicative DNA helicase</fullName>
        <ecNumber evidence="11 12">5.6.2.3</ecNumber>
    </recommendedName>
</protein>
<comment type="function">
    <text evidence="12">The main replicative DNA helicase, it participates in initiation and elongation during chromosome replication. Travels ahead of the DNA replisome, separating dsDNA into templates for DNA synthesis. A processive ATP-dependent 5'-3' DNA helicase it has DNA-dependent ATPase activity.</text>
</comment>
<dbReference type="Gene3D" id="3.40.50.300">
    <property type="entry name" value="P-loop containing nucleotide triphosphate hydrolases"/>
    <property type="match status" value="1"/>
</dbReference>
<evidence type="ECO:0000256" key="10">
    <source>
        <dbReference type="ARBA" id="ARBA00048954"/>
    </source>
</evidence>
<dbReference type="Gene3D" id="1.10.860.10">
    <property type="entry name" value="DNAb Helicase, Chain A"/>
    <property type="match status" value="1"/>
</dbReference>
<dbReference type="FunFam" id="3.40.50.300:FF:000351">
    <property type="entry name" value="Replicative DNA helicase"/>
    <property type="match status" value="1"/>
</dbReference>
<dbReference type="GO" id="GO:0003677">
    <property type="term" value="F:DNA binding"/>
    <property type="evidence" value="ECO:0007669"/>
    <property type="project" value="UniProtKB-UniRule"/>
</dbReference>
<evidence type="ECO:0000256" key="13">
    <source>
        <dbReference type="SAM" id="MobiDB-lite"/>
    </source>
</evidence>
<gene>
    <name evidence="16" type="ORF">XD73_0252</name>
</gene>
<sequence length="463" mass="52912">MNDFTDYDTTQEQSIQSQPHNKQAEEAILGSILINPESYFDVAQIIEADNFYVIRNRWIWEVYTHLHEDRIPIDILTVSEELKKRNQLQEIGGQTYLLSLMNQTPSSLNAEAYARIVEETSIRRRMLGAANEMAKLAYNQEKSVNSVLDEAEREVFNLSEKRIRRDLQPIQSVLSEYYDRVTELSERTDEILGVPTGLADLDKLLGGLQKSDLLIIAGRPATGKTGFLLTVAKNAAQKHHKHVAFFSLEMSNEQLVQRLVSQETRINAQKLRVGDLEEDEWPVFTHAIEVLGDTKIFLDDTPALTPMQMRTKCRRLHLEYHLDLVIVDYLQLMSGDTRNDNRVQEVSYISRNLKTLARELNVPVLAAAQLSRAVEQRTDKKPMLSDLRESGSLEQDADIVMFIHRPDVSDKDISKQNSAEIIVAKHLNGPTNTVQMVFLSEIARFENAARIEKEPKRKTVQSQ</sequence>
<evidence type="ECO:0000256" key="12">
    <source>
        <dbReference type="RuleBase" id="RU362085"/>
    </source>
</evidence>
<reference evidence="16 17" key="1">
    <citation type="journal article" date="2015" name="MBio">
        <title>Genome-Resolved Metagenomic Analysis Reveals Roles for Candidate Phyla and Other Microbial Community Members in Biogeochemical Transformations in Oil Reservoirs.</title>
        <authorList>
            <person name="Hu P."/>
            <person name="Tom L."/>
            <person name="Singh A."/>
            <person name="Thomas B.C."/>
            <person name="Baker B.J."/>
            <person name="Piceno Y.M."/>
            <person name="Andersen G.L."/>
            <person name="Banfield J.F."/>
        </authorList>
    </citation>
    <scope>NUCLEOTIDE SEQUENCE [LARGE SCALE GENOMIC DNA]</scope>
    <source>
        <strain evidence="16">46_16</strain>
    </source>
</reference>
<dbReference type="InterPro" id="IPR007694">
    <property type="entry name" value="DNA_helicase_DnaB-like_C"/>
</dbReference>
<keyword evidence="5 12" id="KW-0378">Hydrolase</keyword>
<dbReference type="Proteomes" id="UP000064249">
    <property type="component" value="Unassembled WGS sequence"/>
</dbReference>
<dbReference type="InterPro" id="IPR007692">
    <property type="entry name" value="DNA_helicase_DnaB"/>
</dbReference>
<dbReference type="EMBL" id="LGFU01000005">
    <property type="protein sequence ID" value="KUK46848.1"/>
    <property type="molecule type" value="Genomic_DNA"/>
</dbReference>
<dbReference type="PROSITE" id="PS51199">
    <property type="entry name" value="SF4_HELICASE"/>
    <property type="match status" value="1"/>
</dbReference>
<dbReference type="InterPro" id="IPR020588">
    <property type="entry name" value="RecA_ATP-bd"/>
</dbReference>
<dbReference type="PANTHER" id="PTHR30153">
    <property type="entry name" value="REPLICATIVE DNA HELICASE DNAB"/>
    <property type="match status" value="1"/>
</dbReference>
<feature type="region of interest" description="Disordered" evidence="13">
    <location>
        <begin position="1"/>
        <end position="21"/>
    </location>
</feature>
<dbReference type="Pfam" id="PF00772">
    <property type="entry name" value="DnaB"/>
    <property type="match status" value="1"/>
</dbReference>
<evidence type="ECO:0000313" key="17">
    <source>
        <dbReference type="Proteomes" id="UP000064249"/>
    </source>
</evidence>
<keyword evidence="2 12" id="KW-0639">Primosome</keyword>
<dbReference type="GO" id="GO:0005829">
    <property type="term" value="C:cytosol"/>
    <property type="evidence" value="ECO:0007669"/>
    <property type="project" value="TreeGrafter"/>
</dbReference>
<organism evidence="16 17">
    <name type="scientific">Anaerolinea thermophila</name>
    <dbReference type="NCBI Taxonomy" id="167964"/>
    <lineage>
        <taxon>Bacteria</taxon>
        <taxon>Bacillati</taxon>
        <taxon>Chloroflexota</taxon>
        <taxon>Anaerolineae</taxon>
        <taxon>Anaerolineales</taxon>
        <taxon>Anaerolineaceae</taxon>
        <taxon>Anaerolinea</taxon>
    </lineage>
</organism>
<dbReference type="NCBIfam" id="NF004384">
    <property type="entry name" value="PRK05748.1"/>
    <property type="match status" value="1"/>
</dbReference>
<evidence type="ECO:0000256" key="9">
    <source>
        <dbReference type="ARBA" id="ARBA00023235"/>
    </source>
</evidence>
<evidence type="ECO:0000256" key="4">
    <source>
        <dbReference type="ARBA" id="ARBA00022741"/>
    </source>
</evidence>
<feature type="domain" description="RecA family profile 1" evidence="14">
    <location>
        <begin position="190"/>
        <end position="370"/>
    </location>
</feature>
<feature type="domain" description="SF4 helicase" evidence="15">
    <location>
        <begin position="187"/>
        <end position="452"/>
    </location>
</feature>
<dbReference type="GO" id="GO:1990077">
    <property type="term" value="C:primosome complex"/>
    <property type="evidence" value="ECO:0007669"/>
    <property type="project" value="UniProtKB-UniRule"/>
</dbReference>
<dbReference type="GO" id="GO:0006281">
    <property type="term" value="P:DNA repair"/>
    <property type="evidence" value="ECO:0007669"/>
    <property type="project" value="InterPro"/>
</dbReference>
<dbReference type="NCBIfam" id="TIGR00665">
    <property type="entry name" value="DnaB"/>
    <property type="match status" value="1"/>
</dbReference>
<evidence type="ECO:0000256" key="8">
    <source>
        <dbReference type="ARBA" id="ARBA00023125"/>
    </source>
</evidence>
<evidence type="ECO:0000256" key="1">
    <source>
        <dbReference type="ARBA" id="ARBA00008428"/>
    </source>
</evidence>
<dbReference type="GO" id="GO:0016887">
    <property type="term" value="F:ATP hydrolysis activity"/>
    <property type="evidence" value="ECO:0007669"/>
    <property type="project" value="RHEA"/>
</dbReference>
<evidence type="ECO:0000256" key="2">
    <source>
        <dbReference type="ARBA" id="ARBA00022515"/>
    </source>
</evidence>
<evidence type="ECO:0000259" key="14">
    <source>
        <dbReference type="PROSITE" id="PS50162"/>
    </source>
</evidence>
<dbReference type="AlphaFoldDB" id="A0A101FYV0"/>
<keyword evidence="7 12" id="KW-0067">ATP-binding</keyword>
<proteinExistence type="inferred from homology"/>
<dbReference type="PROSITE" id="PS50162">
    <property type="entry name" value="RECA_2"/>
    <property type="match status" value="1"/>
</dbReference>
<keyword evidence="6 12" id="KW-0347">Helicase</keyword>
<dbReference type="FunFam" id="1.10.860.10:FF:000001">
    <property type="entry name" value="Replicative DNA helicase"/>
    <property type="match status" value="1"/>
</dbReference>
<evidence type="ECO:0000256" key="3">
    <source>
        <dbReference type="ARBA" id="ARBA00022705"/>
    </source>
</evidence>
<name>A0A101FYV0_9CHLR</name>
<evidence type="ECO:0000256" key="6">
    <source>
        <dbReference type="ARBA" id="ARBA00022806"/>
    </source>
</evidence>
<dbReference type="PANTHER" id="PTHR30153:SF2">
    <property type="entry name" value="REPLICATIVE DNA HELICASE"/>
    <property type="match status" value="1"/>
</dbReference>
<dbReference type="GO" id="GO:0140664">
    <property type="term" value="F:ATP-dependent DNA damage sensor activity"/>
    <property type="evidence" value="ECO:0007669"/>
    <property type="project" value="InterPro"/>
</dbReference>
<accession>A0A101FYV0</accession>
<keyword evidence="9" id="KW-0413">Isomerase</keyword>
<dbReference type="GO" id="GO:0043139">
    <property type="term" value="F:5'-3' DNA helicase activity"/>
    <property type="evidence" value="ECO:0007669"/>
    <property type="project" value="UniProtKB-EC"/>
</dbReference>
<keyword evidence="3 12" id="KW-0235">DNA replication</keyword>
<dbReference type="EC" id="5.6.2.3" evidence="11 12"/>
<evidence type="ECO:0000256" key="5">
    <source>
        <dbReference type="ARBA" id="ARBA00022801"/>
    </source>
</evidence>
<dbReference type="InterPro" id="IPR007693">
    <property type="entry name" value="DNA_helicase_DnaB-like_N"/>
</dbReference>
<dbReference type="InterPro" id="IPR036185">
    <property type="entry name" value="DNA_heli_DnaB-like_N_sf"/>
</dbReference>
<feature type="compositionally biased region" description="Polar residues" evidence="13">
    <location>
        <begin position="7"/>
        <end position="21"/>
    </location>
</feature>
<dbReference type="Pfam" id="PF03796">
    <property type="entry name" value="DnaB_C"/>
    <property type="match status" value="1"/>
</dbReference>